<gene>
    <name evidence="1" type="primary">g416</name>
    <name evidence="1" type="ORF">NpPPO83_00000416</name>
</gene>
<proteinExistence type="predicted"/>
<accession>A0ACB5SMQ7</accession>
<keyword evidence="2" id="KW-1185">Reference proteome</keyword>
<reference evidence="1" key="1">
    <citation type="submission" date="2024-09" db="EMBL/GenBank/DDBJ databases">
        <title>Draft Genome Sequences of Neofusicoccum parvum.</title>
        <authorList>
            <person name="Ashida A."/>
            <person name="Camagna M."/>
            <person name="Tanaka A."/>
            <person name="Takemoto D."/>
        </authorList>
    </citation>
    <scope>NUCLEOTIDE SEQUENCE</scope>
    <source>
        <strain evidence="1">PPO83</strain>
    </source>
</reference>
<dbReference type="EMBL" id="BSXG01000145">
    <property type="protein sequence ID" value="GME48754.1"/>
    <property type="molecule type" value="Genomic_DNA"/>
</dbReference>
<evidence type="ECO:0000313" key="2">
    <source>
        <dbReference type="Proteomes" id="UP001165186"/>
    </source>
</evidence>
<comment type="caution">
    <text evidence="1">The sequence shown here is derived from an EMBL/GenBank/DDBJ whole genome shotgun (WGS) entry which is preliminary data.</text>
</comment>
<dbReference type="Proteomes" id="UP001165186">
    <property type="component" value="Unassembled WGS sequence"/>
</dbReference>
<sequence>MLDYTDALILLTNASSTPLGRALAHTYARHGARLILLDLSLPSSASTLANQLRAAGHSAWSFALPATPSASEHDHNNDHNHDHDHDHNPDLDPALPALALRIISNVGIPDILHCHDDFHQPDTDPLPAPATLSRAFAATVLGALRAVRAFAPAMRRRGAGWVVLTGRVGAFGLGLEAEAEVVRGVCAAGVVRLGQGVAGGLRGSGVGVTVVYAPRGVRGEEGEGGLVEGEEGGSVEEEGRPVEGETEEGGPVKEETEEGKVFAGWDLKARTKGREMSVEEAAERMVEGVRSQKFCVSADEMFETVLVHWAMNGFDPNIEYPVQC</sequence>
<protein>
    <submittedName>
        <fullName evidence="1">Uncharacterized protein</fullName>
    </submittedName>
</protein>
<organism evidence="1 2">
    <name type="scientific">Neofusicoccum parvum</name>
    <dbReference type="NCBI Taxonomy" id="310453"/>
    <lineage>
        <taxon>Eukaryota</taxon>
        <taxon>Fungi</taxon>
        <taxon>Dikarya</taxon>
        <taxon>Ascomycota</taxon>
        <taxon>Pezizomycotina</taxon>
        <taxon>Dothideomycetes</taxon>
        <taxon>Dothideomycetes incertae sedis</taxon>
        <taxon>Botryosphaeriales</taxon>
        <taxon>Botryosphaeriaceae</taxon>
        <taxon>Neofusicoccum</taxon>
    </lineage>
</organism>
<evidence type="ECO:0000313" key="1">
    <source>
        <dbReference type="EMBL" id="GME48754.1"/>
    </source>
</evidence>
<name>A0ACB5SMQ7_9PEZI</name>